<feature type="compositionally biased region" description="Basic and acidic residues" evidence="3">
    <location>
        <begin position="323"/>
        <end position="335"/>
    </location>
</feature>
<keyword evidence="2" id="KW-0436">Ligase</keyword>
<dbReference type="InterPro" id="IPR000073">
    <property type="entry name" value="AB_hydrolase_1"/>
</dbReference>
<dbReference type="InterPro" id="IPR045851">
    <property type="entry name" value="AMP-bd_C_sf"/>
</dbReference>
<accession>A0ABQ6IXZ5</accession>
<comment type="similarity">
    <text evidence="1">Belongs to the ATP-dependent AMP-binding enzyme family.</text>
</comment>
<organism evidence="6 7">
    <name type="scientific">Mobilicoccus caccae</name>
    <dbReference type="NCBI Taxonomy" id="1859295"/>
    <lineage>
        <taxon>Bacteria</taxon>
        <taxon>Bacillati</taxon>
        <taxon>Actinomycetota</taxon>
        <taxon>Actinomycetes</taxon>
        <taxon>Micrococcales</taxon>
        <taxon>Dermatophilaceae</taxon>
        <taxon>Mobilicoccus</taxon>
    </lineage>
</organism>
<sequence length="911" mass="95520">MTDAVAIRERLVRLPGIDPSWSRTVEAPDADGIRRTWHLLDTHATAEVSSVRGTVLAVHGNPTWSYLWRRLLASPPAGWRVVAVDQLGMGFSEDPGGTIAAPRSLASRIEDLGRLTDVLDLGPRVVVAGHDWGGMVASGWALAHRDVLAGIVLANTTVRHDFDSGLPPALSFSRLAPLLRRVTVDTPAFVRAATAVSTPRPPREVRDAYALPYGSRQDRRFVGQFVADIPTASSHATRATMDALAEGLSALGAESDTPALLLRGPADPVFSEAHLRDLRRRLPHADVHRYEGASHLVLEDAPRTATDIADWIVARVDRDVRDGREEDPAAAEDRPAPGAWAVGTSARPWAGLTEMARTNPEALCVAEVREGRRARSVSFGELEADVEHVALGLREAGVRPGDRVGLLVEPGVELTVAAYACWRVGAVIVVADAGLGLSGMGRALRGAGIDHVIAIPKALAALPVLRVPGTRILVGDMPAAVRRVLSVAASFDELRATGRRLAAAGQVLEDVFTGDADAAVLFTSGATGPSKGVVYTVDQLRAQIGGFGHIYRLRPGGRLVAAFAPFALYGPALGVAGVTPDMLVTAPATLTAAALADAVVAAEATTVFASPAALRNVLRTGGDVSEVQREALGRVEILMSAGAPVPAGLLRELGALMPRAEMHTPYGMTECLPVADITLHEIESVLAAAGADGDGAVEGVCVGRPLDGVSVAVAPLPDEHDGEDGPLTGEPDVTGEICVRAAHMKDRYDQLWATEHAAADHPRGWHRTGDVGHLDADGRLWVEGRRVHVVHTPTGPVTPVGIEQRVEALPQVASAAVVGVGPAGVQQVVVVVVPESSDSESSTSTDVSGPSRAVLADDALATAVRECSGHPVAAVLVRSSMPVDIRHQSKIDRTELAGWAQDVLAGRGGAR</sequence>
<dbReference type="InterPro" id="IPR000873">
    <property type="entry name" value="AMP-dep_synth/lig_dom"/>
</dbReference>
<gene>
    <name evidence="6" type="ORF">GCM10025883_43210</name>
</gene>
<evidence type="ECO:0000313" key="7">
    <source>
        <dbReference type="Proteomes" id="UP001157126"/>
    </source>
</evidence>
<dbReference type="EMBL" id="BSUO01000001">
    <property type="protein sequence ID" value="GMA42276.1"/>
    <property type="molecule type" value="Genomic_DNA"/>
</dbReference>
<dbReference type="RefSeq" id="WP_284305715.1">
    <property type="nucleotide sequence ID" value="NZ_BSUO01000001.1"/>
</dbReference>
<dbReference type="Gene3D" id="3.40.50.12780">
    <property type="entry name" value="N-terminal domain of ligase-like"/>
    <property type="match status" value="1"/>
</dbReference>
<protein>
    <submittedName>
        <fullName evidence="6">Acyl-CoA synthetase</fullName>
    </submittedName>
</protein>
<evidence type="ECO:0000256" key="2">
    <source>
        <dbReference type="ARBA" id="ARBA00022598"/>
    </source>
</evidence>
<feature type="domain" description="AMP-dependent synthetase/ligase" evidence="4">
    <location>
        <begin position="354"/>
        <end position="744"/>
    </location>
</feature>
<dbReference type="Proteomes" id="UP001157126">
    <property type="component" value="Unassembled WGS sequence"/>
</dbReference>
<reference evidence="7" key="1">
    <citation type="journal article" date="2019" name="Int. J. Syst. Evol. Microbiol.">
        <title>The Global Catalogue of Microorganisms (GCM) 10K type strain sequencing project: providing services to taxonomists for standard genome sequencing and annotation.</title>
        <authorList>
            <consortium name="The Broad Institute Genomics Platform"/>
            <consortium name="The Broad Institute Genome Sequencing Center for Infectious Disease"/>
            <person name="Wu L."/>
            <person name="Ma J."/>
        </authorList>
    </citation>
    <scope>NUCLEOTIDE SEQUENCE [LARGE SCALE GENOMIC DNA]</scope>
    <source>
        <strain evidence="7">NBRC 113072</strain>
    </source>
</reference>
<evidence type="ECO:0000256" key="3">
    <source>
        <dbReference type="SAM" id="MobiDB-lite"/>
    </source>
</evidence>
<evidence type="ECO:0000256" key="1">
    <source>
        <dbReference type="ARBA" id="ARBA00006432"/>
    </source>
</evidence>
<evidence type="ECO:0000313" key="6">
    <source>
        <dbReference type="EMBL" id="GMA42276.1"/>
    </source>
</evidence>
<dbReference type="Pfam" id="PF00501">
    <property type="entry name" value="AMP-binding"/>
    <property type="match status" value="1"/>
</dbReference>
<proteinExistence type="inferred from homology"/>
<comment type="caution">
    <text evidence="6">The sequence shown here is derived from an EMBL/GenBank/DDBJ whole genome shotgun (WGS) entry which is preliminary data.</text>
</comment>
<dbReference type="Pfam" id="PF00561">
    <property type="entry name" value="Abhydrolase_1"/>
    <property type="match status" value="1"/>
</dbReference>
<dbReference type="PANTHER" id="PTHR43201">
    <property type="entry name" value="ACYL-COA SYNTHETASE"/>
    <property type="match status" value="1"/>
</dbReference>
<feature type="domain" description="AB hydrolase-1" evidence="5">
    <location>
        <begin position="54"/>
        <end position="302"/>
    </location>
</feature>
<dbReference type="InterPro" id="IPR042099">
    <property type="entry name" value="ANL_N_sf"/>
</dbReference>
<dbReference type="Gene3D" id="3.40.50.1820">
    <property type="entry name" value="alpha/beta hydrolase"/>
    <property type="match status" value="1"/>
</dbReference>
<dbReference type="InterPro" id="IPR029058">
    <property type="entry name" value="AB_hydrolase_fold"/>
</dbReference>
<keyword evidence="7" id="KW-1185">Reference proteome</keyword>
<dbReference type="SUPFAM" id="SSF56801">
    <property type="entry name" value="Acetyl-CoA synthetase-like"/>
    <property type="match status" value="1"/>
</dbReference>
<dbReference type="Gene3D" id="3.30.300.30">
    <property type="match status" value="1"/>
</dbReference>
<evidence type="ECO:0000259" key="5">
    <source>
        <dbReference type="Pfam" id="PF00561"/>
    </source>
</evidence>
<dbReference type="PANTHER" id="PTHR43201:SF5">
    <property type="entry name" value="MEDIUM-CHAIN ACYL-COA LIGASE ACSF2, MITOCHONDRIAL"/>
    <property type="match status" value="1"/>
</dbReference>
<feature type="region of interest" description="Disordered" evidence="3">
    <location>
        <begin position="323"/>
        <end position="342"/>
    </location>
</feature>
<name>A0ABQ6IXZ5_9MICO</name>
<dbReference type="SUPFAM" id="SSF53474">
    <property type="entry name" value="alpha/beta-Hydrolases"/>
    <property type="match status" value="1"/>
</dbReference>
<evidence type="ECO:0000259" key="4">
    <source>
        <dbReference type="Pfam" id="PF00501"/>
    </source>
</evidence>